<protein>
    <submittedName>
        <fullName evidence="2">Uncharacterized protein</fullName>
    </submittedName>
</protein>
<feature type="transmembrane region" description="Helical" evidence="1">
    <location>
        <begin position="79"/>
        <end position="100"/>
    </location>
</feature>
<keyword evidence="1" id="KW-0472">Membrane</keyword>
<reference evidence="2 3" key="1">
    <citation type="submission" date="2020-03" db="EMBL/GenBank/DDBJ databases">
        <title>Bacterial samples isolated from urine from healthy bovine heifers (Gyr breed).</title>
        <authorList>
            <person name="Giannattasio-Ferraz S."/>
            <person name="Maskeri L."/>
            <person name="Penido A."/>
            <person name="Barbosa-Stancioli E.F."/>
            <person name="Putonti C."/>
        </authorList>
    </citation>
    <scope>NUCLEOTIDE SEQUENCE [LARGE SCALE GENOMIC DNA]</scope>
    <source>
        <strain evidence="2 3">UFMG-H7</strain>
    </source>
</reference>
<gene>
    <name evidence="2" type="ORF">HED35_07590</name>
</gene>
<dbReference type="RefSeq" id="WP_167807148.1">
    <property type="nucleotide sequence ID" value="NZ_JAAVMB010000008.1"/>
</dbReference>
<sequence length="183" mass="21353">MKIKQNIDSIIVVMAILFMSFFSGNMNQFDFFKTLIHVLLIILIGLNNTWPIIANFFIFFTINFIAFSFDPGTVDWTSYLLYAILSGLLALLFCTGLYLQRQNTYRDPLRGTILKWLIKKWPDLSGITLFLLDSIVSFLLVCAIFFIIFQHFTISMLLIIAFLALYFSATNVYFYIVKLRMER</sequence>
<evidence type="ECO:0000256" key="1">
    <source>
        <dbReference type="SAM" id="Phobius"/>
    </source>
</evidence>
<feature type="transmembrane region" description="Helical" evidence="1">
    <location>
        <begin position="121"/>
        <end position="148"/>
    </location>
</feature>
<accession>A0A7X6I385</accession>
<feature type="transmembrane region" description="Helical" evidence="1">
    <location>
        <begin position="6"/>
        <end position="26"/>
    </location>
</feature>
<dbReference type="AlphaFoldDB" id="A0A7X6I385"/>
<dbReference type="Proteomes" id="UP000521358">
    <property type="component" value="Unassembled WGS sequence"/>
</dbReference>
<keyword evidence="1" id="KW-0812">Transmembrane</keyword>
<evidence type="ECO:0000313" key="2">
    <source>
        <dbReference type="EMBL" id="NKC67945.1"/>
    </source>
</evidence>
<dbReference type="EMBL" id="JAAVMB010000008">
    <property type="protein sequence ID" value="NKC67945.1"/>
    <property type="molecule type" value="Genomic_DNA"/>
</dbReference>
<organism evidence="2 3">
    <name type="scientific">Vagococcus fluvialis</name>
    <dbReference type="NCBI Taxonomy" id="2738"/>
    <lineage>
        <taxon>Bacteria</taxon>
        <taxon>Bacillati</taxon>
        <taxon>Bacillota</taxon>
        <taxon>Bacilli</taxon>
        <taxon>Lactobacillales</taxon>
        <taxon>Enterococcaceae</taxon>
        <taxon>Vagococcus</taxon>
    </lineage>
</organism>
<proteinExistence type="predicted"/>
<comment type="caution">
    <text evidence="2">The sequence shown here is derived from an EMBL/GenBank/DDBJ whole genome shotgun (WGS) entry which is preliminary data.</text>
</comment>
<feature type="transmembrane region" description="Helical" evidence="1">
    <location>
        <begin position="154"/>
        <end position="176"/>
    </location>
</feature>
<feature type="transmembrane region" description="Helical" evidence="1">
    <location>
        <begin position="38"/>
        <end position="67"/>
    </location>
</feature>
<name>A0A7X6I385_9ENTE</name>
<evidence type="ECO:0000313" key="3">
    <source>
        <dbReference type="Proteomes" id="UP000521358"/>
    </source>
</evidence>
<keyword evidence="1" id="KW-1133">Transmembrane helix</keyword>